<dbReference type="InterPro" id="IPR017871">
    <property type="entry name" value="ABC_transporter-like_CS"/>
</dbReference>
<comment type="subcellular location">
    <subcellularLocation>
        <location evidence="1">Cell membrane</location>
        <topology evidence="1">Multi-pass membrane protein</topology>
    </subcellularLocation>
</comment>
<dbReference type="PANTHER" id="PTHR24221">
    <property type="entry name" value="ATP-BINDING CASSETTE SUB-FAMILY B"/>
    <property type="match status" value="1"/>
</dbReference>
<feature type="domain" description="ABC transmembrane type-1" evidence="9">
    <location>
        <begin position="37"/>
        <end position="333"/>
    </location>
</feature>
<dbReference type="PROSITE" id="PS50929">
    <property type="entry name" value="ABC_TM1F"/>
    <property type="match status" value="1"/>
</dbReference>
<dbReference type="GO" id="GO:0005524">
    <property type="term" value="F:ATP binding"/>
    <property type="evidence" value="ECO:0007669"/>
    <property type="project" value="UniProtKB-KW"/>
</dbReference>
<dbReference type="InterPro" id="IPR039421">
    <property type="entry name" value="Type_1_exporter"/>
</dbReference>
<evidence type="ECO:0000256" key="6">
    <source>
        <dbReference type="ARBA" id="ARBA00023136"/>
    </source>
</evidence>
<evidence type="ECO:0000259" key="8">
    <source>
        <dbReference type="PROSITE" id="PS50893"/>
    </source>
</evidence>
<keyword evidence="11" id="KW-1185">Reference proteome</keyword>
<dbReference type="InterPro" id="IPR003593">
    <property type="entry name" value="AAA+_ATPase"/>
</dbReference>
<dbReference type="Proteomes" id="UP001363035">
    <property type="component" value="Unassembled WGS sequence"/>
</dbReference>
<evidence type="ECO:0000256" key="3">
    <source>
        <dbReference type="ARBA" id="ARBA00022741"/>
    </source>
</evidence>
<dbReference type="SMART" id="SM00382">
    <property type="entry name" value="AAA"/>
    <property type="match status" value="1"/>
</dbReference>
<protein>
    <submittedName>
        <fullName evidence="10">ATP-binding cassette domain-containing protein</fullName>
    </submittedName>
</protein>
<keyword evidence="3" id="KW-0547">Nucleotide-binding</keyword>
<proteinExistence type="predicted"/>
<dbReference type="Pfam" id="PF00664">
    <property type="entry name" value="ABC_membrane"/>
    <property type="match status" value="1"/>
</dbReference>
<organism evidence="10 11">
    <name type="scientific">Sphingobacterium tenebrionis</name>
    <dbReference type="NCBI Taxonomy" id="3111775"/>
    <lineage>
        <taxon>Bacteria</taxon>
        <taxon>Pseudomonadati</taxon>
        <taxon>Bacteroidota</taxon>
        <taxon>Sphingobacteriia</taxon>
        <taxon>Sphingobacteriales</taxon>
        <taxon>Sphingobacteriaceae</taxon>
        <taxon>Sphingobacterium</taxon>
    </lineage>
</organism>
<dbReference type="Gene3D" id="1.20.1560.10">
    <property type="entry name" value="ABC transporter type 1, transmembrane domain"/>
    <property type="match status" value="1"/>
</dbReference>
<feature type="transmembrane region" description="Helical" evidence="7">
    <location>
        <begin position="179"/>
        <end position="208"/>
    </location>
</feature>
<evidence type="ECO:0000256" key="5">
    <source>
        <dbReference type="ARBA" id="ARBA00022989"/>
    </source>
</evidence>
<dbReference type="PANTHER" id="PTHR24221:SF654">
    <property type="entry name" value="ATP-BINDING CASSETTE SUB-FAMILY B MEMBER 6"/>
    <property type="match status" value="1"/>
</dbReference>
<feature type="transmembrane region" description="Helical" evidence="7">
    <location>
        <begin position="286"/>
        <end position="315"/>
    </location>
</feature>
<dbReference type="InterPro" id="IPR011708">
    <property type="entry name" value="DNA_pol3_alpha_NTPase_dom"/>
</dbReference>
<evidence type="ECO:0000256" key="4">
    <source>
        <dbReference type="ARBA" id="ARBA00022840"/>
    </source>
</evidence>
<dbReference type="EMBL" id="JAYLLN010000021">
    <property type="protein sequence ID" value="MEI5985214.1"/>
    <property type="molecule type" value="Genomic_DNA"/>
</dbReference>
<comment type="caution">
    <text evidence="10">The sequence shown here is derived from an EMBL/GenBank/DDBJ whole genome shotgun (WGS) entry which is preliminary data.</text>
</comment>
<feature type="non-terminal residue" evidence="10">
    <location>
        <position position="1"/>
    </location>
</feature>
<keyword evidence="5 7" id="KW-1133">Transmembrane helix</keyword>
<dbReference type="Pfam" id="PF00005">
    <property type="entry name" value="ABC_tran"/>
    <property type="match status" value="1"/>
</dbReference>
<name>A0ABU8I660_9SPHI</name>
<evidence type="ECO:0000259" key="9">
    <source>
        <dbReference type="PROSITE" id="PS50929"/>
    </source>
</evidence>
<evidence type="ECO:0000313" key="11">
    <source>
        <dbReference type="Proteomes" id="UP001363035"/>
    </source>
</evidence>
<dbReference type="SUPFAM" id="SSF90123">
    <property type="entry name" value="ABC transporter transmembrane region"/>
    <property type="match status" value="1"/>
</dbReference>
<feature type="transmembrane region" description="Helical" evidence="7">
    <location>
        <begin position="92"/>
        <end position="112"/>
    </location>
</feature>
<evidence type="ECO:0000256" key="1">
    <source>
        <dbReference type="ARBA" id="ARBA00004651"/>
    </source>
</evidence>
<feature type="transmembrane region" description="Helical" evidence="7">
    <location>
        <begin position="37"/>
        <end position="60"/>
    </location>
</feature>
<dbReference type="InterPro" id="IPR036640">
    <property type="entry name" value="ABC1_TM_sf"/>
</dbReference>
<gene>
    <name evidence="10" type="ORF">VJ786_09890</name>
</gene>
<keyword evidence="2 7" id="KW-0812">Transmembrane</keyword>
<dbReference type="SUPFAM" id="SSF52540">
    <property type="entry name" value="P-loop containing nucleoside triphosphate hydrolases"/>
    <property type="match status" value="1"/>
</dbReference>
<dbReference type="RefSeq" id="WP_336557658.1">
    <property type="nucleotide sequence ID" value="NZ_JAYLLN010000021.1"/>
</dbReference>
<feature type="domain" description="ABC transporter" evidence="8">
    <location>
        <begin position="367"/>
        <end position="602"/>
    </location>
</feature>
<keyword evidence="4 10" id="KW-0067">ATP-binding</keyword>
<dbReference type="InterPro" id="IPR003439">
    <property type="entry name" value="ABC_transporter-like_ATP-bd"/>
</dbReference>
<sequence>GIHACGVIITPDDITNFVPVSLAKDSDLYVTQFDNSVLLIFSFLMVIMDSIGIAMFVPLIQISDGNTVGSEDKIYHFIQIFFEFLKIELNPINMLILIVFLFIIKGVCFYYAGKYLAINQQMFSKEIRSKMIDGVRDLKYKEFIGIDIGRLQNSLIGEAWQVVFACNQYLETIKNGMFVIIYLGFAFFLDWKFSILVTIGGLLSNFIYKYFYKKTESLSREITKNNHRYGGVVIEVVNHYKYLKATGRSINFFKRLQKELSNLISSGIEVAKLNAKLSALREPMTIAIICLVIAVHIIFFQSPLAAIMIILLFFYRAMQKIVDIQTNWNNYLANIGSVENVQEFQNYLDSNRENNNGSKIIDHIDSIELKNVDLNFSDHKILNKINLNINKNQSIALVGESGSGKTSLVNIISTLLPNNSGTIHVNGENMNLINNSVYRGKIGYITQDPTIFNASIFENITFWDEKNQENLAKFHYTLSLSGLNNYIQTLVNKEDTLLGNNGINISGGQKQRISIARELYRNVDLLIMDEATSALDSETEQIIKESIDKLKGKITIISIAHRLSTIKNADIIYLMEQGQITSSGTFEELKKNSTYFQKLTDLQGL</sequence>
<reference evidence="10 11" key="1">
    <citation type="submission" date="2024-01" db="EMBL/GenBank/DDBJ databases">
        <title>Sphingobacterium tenebrionis sp. nov., a novel endophyte isolated from tenebrio molitor intestines.</title>
        <authorList>
            <person name="Zhang C."/>
        </authorList>
    </citation>
    <scope>NUCLEOTIDE SEQUENCE [LARGE SCALE GENOMIC DNA]</scope>
    <source>
        <strain evidence="10 11">PU5-4</strain>
    </source>
</reference>
<dbReference type="Gene3D" id="3.40.50.300">
    <property type="entry name" value="P-loop containing nucleotide triphosphate hydrolases"/>
    <property type="match status" value="1"/>
</dbReference>
<evidence type="ECO:0000256" key="7">
    <source>
        <dbReference type="SAM" id="Phobius"/>
    </source>
</evidence>
<dbReference type="InterPro" id="IPR027417">
    <property type="entry name" value="P-loop_NTPase"/>
</dbReference>
<dbReference type="InterPro" id="IPR011527">
    <property type="entry name" value="ABC1_TM_dom"/>
</dbReference>
<evidence type="ECO:0000256" key="2">
    <source>
        <dbReference type="ARBA" id="ARBA00022692"/>
    </source>
</evidence>
<dbReference type="PROSITE" id="PS00211">
    <property type="entry name" value="ABC_TRANSPORTER_1"/>
    <property type="match status" value="1"/>
</dbReference>
<keyword evidence="6 7" id="KW-0472">Membrane</keyword>
<dbReference type="Pfam" id="PF07733">
    <property type="entry name" value="DNA_pol3_alpha"/>
    <property type="match status" value="1"/>
</dbReference>
<evidence type="ECO:0000313" key="10">
    <source>
        <dbReference type="EMBL" id="MEI5985214.1"/>
    </source>
</evidence>
<dbReference type="PROSITE" id="PS50893">
    <property type="entry name" value="ABC_TRANSPORTER_2"/>
    <property type="match status" value="1"/>
</dbReference>
<accession>A0ABU8I660</accession>